<keyword evidence="1" id="KW-0560">Oxidoreductase</keyword>
<dbReference type="GO" id="GO:0080019">
    <property type="term" value="F:alcohol-forming very long-chain fatty acyl-CoA reductase activity"/>
    <property type="evidence" value="ECO:0007669"/>
    <property type="project" value="InterPro"/>
</dbReference>
<protein>
    <recommendedName>
        <fullName evidence="1">Fatty acyl-CoA reductase</fullName>
        <ecNumber evidence="1">1.2.1.84</ecNumber>
    </recommendedName>
</protein>
<gene>
    <name evidence="3" type="ORF">DFH07DRAFT_938658</name>
</gene>
<dbReference type="Pfam" id="PF07993">
    <property type="entry name" value="NAD_binding_4"/>
    <property type="match status" value="1"/>
</dbReference>
<name>A0AAD7JK16_9AGAR</name>
<dbReference type="AlphaFoldDB" id="A0AAD7JK16"/>
<evidence type="ECO:0000256" key="1">
    <source>
        <dbReference type="RuleBase" id="RU363097"/>
    </source>
</evidence>
<dbReference type="EMBL" id="JARJLG010000032">
    <property type="protein sequence ID" value="KAJ7766495.1"/>
    <property type="molecule type" value="Genomic_DNA"/>
</dbReference>
<dbReference type="SUPFAM" id="SSF51735">
    <property type="entry name" value="NAD(P)-binding Rossmann-fold domains"/>
    <property type="match status" value="1"/>
</dbReference>
<dbReference type="Proteomes" id="UP001215280">
    <property type="component" value="Unassembled WGS sequence"/>
</dbReference>
<dbReference type="GO" id="GO:0102965">
    <property type="term" value="F:alcohol-forming long-chain fatty acyl-CoA reductase activity"/>
    <property type="evidence" value="ECO:0007669"/>
    <property type="project" value="UniProtKB-EC"/>
</dbReference>
<evidence type="ECO:0000313" key="4">
    <source>
        <dbReference type="Proteomes" id="UP001215280"/>
    </source>
</evidence>
<dbReference type="EC" id="1.2.1.84" evidence="1"/>
<feature type="domain" description="Thioester reductase (TE)" evidence="2">
    <location>
        <begin position="36"/>
        <end position="298"/>
    </location>
</feature>
<keyword evidence="1" id="KW-0443">Lipid metabolism</keyword>
<dbReference type="InterPro" id="IPR036291">
    <property type="entry name" value="NAD(P)-bd_dom_sf"/>
</dbReference>
<accession>A0AAD7JK16</accession>
<organism evidence="3 4">
    <name type="scientific">Mycena maculata</name>
    <dbReference type="NCBI Taxonomy" id="230809"/>
    <lineage>
        <taxon>Eukaryota</taxon>
        <taxon>Fungi</taxon>
        <taxon>Dikarya</taxon>
        <taxon>Basidiomycota</taxon>
        <taxon>Agaricomycotina</taxon>
        <taxon>Agaricomycetes</taxon>
        <taxon>Agaricomycetidae</taxon>
        <taxon>Agaricales</taxon>
        <taxon>Marasmiineae</taxon>
        <taxon>Mycenaceae</taxon>
        <taxon>Mycena</taxon>
    </lineage>
</organism>
<proteinExistence type="inferred from homology"/>
<comment type="function">
    <text evidence="1">Catalyzes the reduction of fatty acyl-CoA to fatty alcohols.</text>
</comment>
<sequence>MQPVGRLHSQLHGAYLTNFTIPSAPSTFFQSQTIFLTGGTGGLGGCVLFKLTMRVDTQKIYVLVRGSEARAKAHWASTMPAQIGPMLATGKIQLVVGDTKEHDCGIAPAVLAEMAGCVTLVIHCAANISLTAPLKQSILDNCLPTLALAQLAGTFKKLSKFVHVSTAYANVHLLDGVVEERVYPVGDPERHLSEILDTGSIVQTGVPNFLQPYTLAKHITERLLLARNPRLPLLIVRPSFIAPAISEPYPQYSPKGACPMSTYIRTYMSAPDSGVFRVTSSAADNVVDEIPVDLVANLLLLHVAHGTTGIVHAGAQSYVPRTLGQLHATILAHIPRPERLPQPPFQYVTDACIEEGRYATFWRALGRDWQFSTKASEFLTNIEGPLSIRGLLDGHDAAAFMDERARLVARGIADRPKHKSKL</sequence>
<evidence type="ECO:0000313" key="3">
    <source>
        <dbReference type="EMBL" id="KAJ7766495.1"/>
    </source>
</evidence>
<dbReference type="PANTHER" id="PTHR11011">
    <property type="entry name" value="MALE STERILITY PROTEIN 2-RELATED"/>
    <property type="match status" value="1"/>
</dbReference>
<dbReference type="InterPro" id="IPR013120">
    <property type="entry name" value="FAR_NAD-bd"/>
</dbReference>
<comment type="catalytic activity">
    <reaction evidence="1">
        <text>a long-chain fatty acyl-CoA + 2 NADPH + 2 H(+) = a long-chain primary fatty alcohol + 2 NADP(+) + CoA</text>
        <dbReference type="Rhea" id="RHEA:52716"/>
        <dbReference type="ChEBI" id="CHEBI:15378"/>
        <dbReference type="ChEBI" id="CHEBI:57287"/>
        <dbReference type="ChEBI" id="CHEBI:57783"/>
        <dbReference type="ChEBI" id="CHEBI:58349"/>
        <dbReference type="ChEBI" id="CHEBI:77396"/>
        <dbReference type="ChEBI" id="CHEBI:83139"/>
        <dbReference type="EC" id="1.2.1.84"/>
    </reaction>
</comment>
<dbReference type="GO" id="GO:0005777">
    <property type="term" value="C:peroxisome"/>
    <property type="evidence" value="ECO:0007669"/>
    <property type="project" value="TreeGrafter"/>
</dbReference>
<dbReference type="Gene3D" id="3.40.50.720">
    <property type="entry name" value="NAD(P)-binding Rossmann-like Domain"/>
    <property type="match status" value="1"/>
</dbReference>
<comment type="similarity">
    <text evidence="1">Belongs to the fatty acyl-CoA reductase family.</text>
</comment>
<dbReference type="InterPro" id="IPR026055">
    <property type="entry name" value="FAR"/>
</dbReference>
<comment type="caution">
    <text evidence="3">The sequence shown here is derived from an EMBL/GenBank/DDBJ whole genome shotgun (WGS) entry which is preliminary data.</text>
</comment>
<reference evidence="3" key="1">
    <citation type="submission" date="2023-03" db="EMBL/GenBank/DDBJ databases">
        <title>Massive genome expansion in bonnet fungi (Mycena s.s.) driven by repeated elements and novel gene families across ecological guilds.</title>
        <authorList>
            <consortium name="Lawrence Berkeley National Laboratory"/>
            <person name="Harder C.B."/>
            <person name="Miyauchi S."/>
            <person name="Viragh M."/>
            <person name="Kuo A."/>
            <person name="Thoen E."/>
            <person name="Andreopoulos B."/>
            <person name="Lu D."/>
            <person name="Skrede I."/>
            <person name="Drula E."/>
            <person name="Henrissat B."/>
            <person name="Morin E."/>
            <person name="Kohler A."/>
            <person name="Barry K."/>
            <person name="LaButti K."/>
            <person name="Morin E."/>
            <person name="Salamov A."/>
            <person name="Lipzen A."/>
            <person name="Mereny Z."/>
            <person name="Hegedus B."/>
            <person name="Baldrian P."/>
            <person name="Stursova M."/>
            <person name="Weitz H."/>
            <person name="Taylor A."/>
            <person name="Grigoriev I.V."/>
            <person name="Nagy L.G."/>
            <person name="Martin F."/>
            <person name="Kauserud H."/>
        </authorList>
    </citation>
    <scope>NUCLEOTIDE SEQUENCE</scope>
    <source>
        <strain evidence="3">CBHHK188m</strain>
    </source>
</reference>
<dbReference type="PANTHER" id="PTHR11011:SF45">
    <property type="entry name" value="FATTY ACYL-COA REDUCTASE CG8306-RELATED"/>
    <property type="match status" value="1"/>
</dbReference>
<keyword evidence="4" id="KW-1185">Reference proteome</keyword>
<evidence type="ECO:0000259" key="2">
    <source>
        <dbReference type="Pfam" id="PF07993"/>
    </source>
</evidence>
<keyword evidence="1" id="KW-0444">Lipid biosynthesis</keyword>
<keyword evidence="1" id="KW-0521">NADP</keyword>
<dbReference type="GO" id="GO:0035336">
    <property type="term" value="P:long-chain fatty-acyl-CoA metabolic process"/>
    <property type="evidence" value="ECO:0007669"/>
    <property type="project" value="TreeGrafter"/>
</dbReference>